<organism evidence="1 2">
    <name type="scientific">Datura stramonium</name>
    <name type="common">Jimsonweed</name>
    <name type="synonym">Common thornapple</name>
    <dbReference type="NCBI Taxonomy" id="4076"/>
    <lineage>
        <taxon>Eukaryota</taxon>
        <taxon>Viridiplantae</taxon>
        <taxon>Streptophyta</taxon>
        <taxon>Embryophyta</taxon>
        <taxon>Tracheophyta</taxon>
        <taxon>Spermatophyta</taxon>
        <taxon>Magnoliopsida</taxon>
        <taxon>eudicotyledons</taxon>
        <taxon>Gunneridae</taxon>
        <taxon>Pentapetalae</taxon>
        <taxon>asterids</taxon>
        <taxon>lamiids</taxon>
        <taxon>Solanales</taxon>
        <taxon>Solanaceae</taxon>
        <taxon>Solanoideae</taxon>
        <taxon>Datureae</taxon>
        <taxon>Datura</taxon>
    </lineage>
</organism>
<sequence>FCAQFTASQPATYWCFTNLIGDLPVTYRLGAKASGSLYFIGDPLAVHGYASVFRWRVL</sequence>
<feature type="non-terminal residue" evidence="1">
    <location>
        <position position="1"/>
    </location>
</feature>
<comment type="caution">
    <text evidence="1">The sequence shown here is derived from an EMBL/GenBank/DDBJ whole genome shotgun (WGS) entry which is preliminary data.</text>
</comment>
<accession>A0ABS8WPA0</accession>
<gene>
    <name evidence="1" type="ORF">HAX54_053120</name>
</gene>
<reference evidence="1 2" key="1">
    <citation type="journal article" date="2021" name="BMC Genomics">
        <title>Datura genome reveals duplications of psychoactive alkaloid biosynthetic genes and high mutation rate following tissue culture.</title>
        <authorList>
            <person name="Rajewski A."/>
            <person name="Carter-House D."/>
            <person name="Stajich J."/>
            <person name="Litt A."/>
        </authorList>
    </citation>
    <scope>NUCLEOTIDE SEQUENCE [LARGE SCALE GENOMIC DNA]</scope>
    <source>
        <strain evidence="1">AR-01</strain>
    </source>
</reference>
<protein>
    <submittedName>
        <fullName evidence="1">Uncharacterized protein</fullName>
    </submittedName>
</protein>
<proteinExistence type="predicted"/>
<keyword evidence="2" id="KW-1185">Reference proteome</keyword>
<feature type="non-terminal residue" evidence="1">
    <location>
        <position position="58"/>
    </location>
</feature>
<name>A0ABS8WPA0_DATST</name>
<evidence type="ECO:0000313" key="1">
    <source>
        <dbReference type="EMBL" id="MCE3214712.1"/>
    </source>
</evidence>
<dbReference type="Proteomes" id="UP000823775">
    <property type="component" value="Unassembled WGS sequence"/>
</dbReference>
<dbReference type="EMBL" id="JACEIK010009805">
    <property type="protein sequence ID" value="MCE3214712.1"/>
    <property type="molecule type" value="Genomic_DNA"/>
</dbReference>
<evidence type="ECO:0000313" key="2">
    <source>
        <dbReference type="Proteomes" id="UP000823775"/>
    </source>
</evidence>